<dbReference type="Ensembl" id="ENSLOCT00000018282.1">
    <property type="protein sequence ID" value="ENSLOCP00000018250.1"/>
    <property type="gene ID" value="ENSLOCG00000014821.1"/>
</dbReference>
<dbReference type="EMBL" id="AHAT01015661">
    <property type="status" value="NOT_ANNOTATED_CDS"/>
    <property type="molecule type" value="Genomic_DNA"/>
</dbReference>
<proteinExistence type="predicted"/>
<dbReference type="PANTHER" id="PTHR15468">
    <property type="entry name" value="ZNF185"/>
    <property type="match status" value="1"/>
</dbReference>
<feature type="domain" description="LIM zinc-binding" evidence="6">
    <location>
        <begin position="121"/>
        <end position="183"/>
    </location>
</feature>
<evidence type="ECO:0000256" key="4">
    <source>
        <dbReference type="PROSITE-ProRule" id="PRU00125"/>
    </source>
</evidence>
<evidence type="ECO:0000256" key="5">
    <source>
        <dbReference type="SAM" id="MobiDB-lite"/>
    </source>
</evidence>
<dbReference type="InterPro" id="IPR001781">
    <property type="entry name" value="Znf_LIM"/>
</dbReference>
<feature type="region of interest" description="Disordered" evidence="5">
    <location>
        <begin position="1"/>
        <end position="63"/>
    </location>
</feature>
<name>W5NC91_LEPOC</name>
<evidence type="ECO:0000256" key="3">
    <source>
        <dbReference type="ARBA" id="ARBA00023038"/>
    </source>
</evidence>
<dbReference type="PROSITE" id="PS00478">
    <property type="entry name" value="LIM_DOMAIN_1"/>
    <property type="match status" value="1"/>
</dbReference>
<evidence type="ECO:0000256" key="2">
    <source>
        <dbReference type="ARBA" id="ARBA00022833"/>
    </source>
</evidence>
<evidence type="ECO:0000313" key="8">
    <source>
        <dbReference type="Proteomes" id="UP000018468"/>
    </source>
</evidence>
<dbReference type="GO" id="GO:0046872">
    <property type="term" value="F:metal ion binding"/>
    <property type="evidence" value="ECO:0007669"/>
    <property type="project" value="UniProtKB-KW"/>
</dbReference>
<dbReference type="Gene3D" id="2.10.110.10">
    <property type="entry name" value="Cysteine Rich Protein"/>
    <property type="match status" value="1"/>
</dbReference>
<dbReference type="PANTHER" id="PTHR15468:SF2">
    <property type="entry name" value="ZINC FINGER PROTEIN 185"/>
    <property type="match status" value="1"/>
</dbReference>
<dbReference type="SMART" id="SM00132">
    <property type="entry name" value="LIM"/>
    <property type="match status" value="1"/>
</dbReference>
<dbReference type="EMBL" id="AHAT01015665">
    <property type="status" value="NOT_ANNOTATED_CDS"/>
    <property type="molecule type" value="Genomic_DNA"/>
</dbReference>
<reference evidence="7" key="2">
    <citation type="submission" date="2025-08" db="UniProtKB">
        <authorList>
            <consortium name="Ensembl"/>
        </authorList>
    </citation>
    <scope>IDENTIFICATION</scope>
</reference>
<dbReference type="AlphaFoldDB" id="W5NC91"/>
<dbReference type="EMBL" id="AHAT01015664">
    <property type="status" value="NOT_ANNOTATED_CDS"/>
    <property type="molecule type" value="Genomic_DNA"/>
</dbReference>
<accession>W5NC91</accession>
<dbReference type="CDD" id="cd08368">
    <property type="entry name" value="LIM"/>
    <property type="match status" value="1"/>
</dbReference>
<reference evidence="7" key="3">
    <citation type="submission" date="2025-09" db="UniProtKB">
        <authorList>
            <consortium name="Ensembl"/>
        </authorList>
    </citation>
    <scope>IDENTIFICATION</scope>
</reference>
<sequence>MSPVISDRGTTTNRSQDTETKTLTTVTEIRDRQSTEERAVQSFDPYSRTLETSYTRSDSPESTESKKGYVYVKEYVNTTEMSKLNSGIGDYRRSFTDDITPSSVSYAYSSPTSTYRSVTMTPCTYCGELVGEDAKITVEHLNISCHPRCFKCGVCSKPMGDLLGSMFLHGGLVHCSSCYENVI</sequence>
<reference evidence="8" key="1">
    <citation type="submission" date="2011-12" db="EMBL/GenBank/DDBJ databases">
        <title>The Draft Genome of Lepisosteus oculatus.</title>
        <authorList>
            <consortium name="The Broad Institute Genome Assembly &amp; Analysis Group"/>
            <consortium name="Computational R&amp;D Group"/>
            <consortium name="and Sequencing Platform"/>
            <person name="Di Palma F."/>
            <person name="Alfoldi J."/>
            <person name="Johnson J."/>
            <person name="Berlin A."/>
            <person name="Gnerre S."/>
            <person name="Jaffe D."/>
            <person name="MacCallum I."/>
            <person name="Young S."/>
            <person name="Walker B.J."/>
            <person name="Lander E.S."/>
            <person name="Lindblad-Toh K."/>
        </authorList>
    </citation>
    <scope>NUCLEOTIDE SEQUENCE [LARGE SCALE GENOMIC DNA]</scope>
</reference>
<dbReference type="EMBL" id="AHAT01015663">
    <property type="status" value="NOT_ANNOTATED_CDS"/>
    <property type="molecule type" value="Genomic_DNA"/>
</dbReference>
<feature type="compositionally biased region" description="Basic and acidic residues" evidence="5">
    <location>
        <begin position="28"/>
        <end position="39"/>
    </location>
</feature>
<dbReference type="EMBL" id="AHAT01015662">
    <property type="status" value="NOT_ANNOTATED_CDS"/>
    <property type="molecule type" value="Genomic_DNA"/>
</dbReference>
<keyword evidence="2 4" id="KW-0862">Zinc</keyword>
<dbReference type="PROSITE" id="PS50023">
    <property type="entry name" value="LIM_DOMAIN_2"/>
    <property type="match status" value="1"/>
</dbReference>
<dbReference type="Bgee" id="ENSLOCG00000014821">
    <property type="expression patterns" value="Expressed in zone of skin and 12 other cell types or tissues"/>
</dbReference>
<protein>
    <recommendedName>
        <fullName evidence="6">LIM zinc-binding domain-containing protein</fullName>
    </recommendedName>
</protein>
<dbReference type="HOGENOM" id="CLU_105672_0_0_1"/>
<evidence type="ECO:0000256" key="1">
    <source>
        <dbReference type="ARBA" id="ARBA00022723"/>
    </source>
</evidence>
<organism evidence="7 8">
    <name type="scientific">Lepisosteus oculatus</name>
    <name type="common">Spotted gar</name>
    <dbReference type="NCBI Taxonomy" id="7918"/>
    <lineage>
        <taxon>Eukaryota</taxon>
        <taxon>Metazoa</taxon>
        <taxon>Chordata</taxon>
        <taxon>Craniata</taxon>
        <taxon>Vertebrata</taxon>
        <taxon>Euteleostomi</taxon>
        <taxon>Actinopterygii</taxon>
        <taxon>Neopterygii</taxon>
        <taxon>Holostei</taxon>
        <taxon>Semionotiformes</taxon>
        <taxon>Lepisosteidae</taxon>
        <taxon>Lepisosteus</taxon>
    </lineage>
</organism>
<dbReference type="InterPro" id="IPR052621">
    <property type="entry name" value="Cell_Prolif/Cornif_Regul"/>
</dbReference>
<dbReference type="GeneTree" id="ENSGT00530000063872"/>
<feature type="compositionally biased region" description="Polar residues" evidence="5">
    <location>
        <begin position="49"/>
        <end position="62"/>
    </location>
</feature>
<evidence type="ECO:0000259" key="6">
    <source>
        <dbReference type="PROSITE" id="PS50023"/>
    </source>
</evidence>
<keyword evidence="1 4" id="KW-0479">Metal-binding</keyword>
<keyword evidence="8" id="KW-1185">Reference proteome</keyword>
<keyword evidence="3 4" id="KW-0440">LIM domain</keyword>
<dbReference type="Proteomes" id="UP000018468">
    <property type="component" value="Linkage group LG7"/>
</dbReference>
<evidence type="ECO:0000313" key="7">
    <source>
        <dbReference type="Ensembl" id="ENSLOCP00000018250.1"/>
    </source>
</evidence>
<dbReference type="Pfam" id="PF00412">
    <property type="entry name" value="LIM"/>
    <property type="match status" value="1"/>
</dbReference>